<feature type="domain" description="Cotton leaf-curl disease DNA-betaC1" evidence="1">
    <location>
        <begin position="10"/>
        <end position="126"/>
    </location>
</feature>
<name>A0A097GUD2_9VIRU</name>
<reference evidence="2" key="1">
    <citation type="submission" date="2014-07" db="EMBL/GenBank/DDBJ databases">
        <authorList>
            <person name="Kumar A."/>
            <person name="Sarin N.B."/>
        </authorList>
    </citation>
    <scope>NUCLEOTIDE SEQUENCE</scope>
    <source>
        <strain evidence="2">ToLCuB[IN:Bah]</strain>
    </source>
</reference>
<gene>
    <name evidence="2" type="primary">beta c1</name>
</gene>
<sequence length="126" mass="14583">MFRPIELTMTITYDNKRGMEFTVNVRLSNNYSIIVQVDLVSTRSPALAKAKFLIPYGHHGFTGPFDFNSLEEGVCHLLKIMYKDSQIGEFRQEDMIETIDILMMHEAPVIDINVRDMYDVYRNASV</sequence>
<accession>A0A097GUD2</accession>
<evidence type="ECO:0000313" key="2">
    <source>
        <dbReference type="EMBL" id="AIT38554.1"/>
    </source>
</evidence>
<dbReference type="Pfam" id="PF09593">
    <property type="entry name" value="Pathogen_betaC1"/>
    <property type="match status" value="1"/>
</dbReference>
<protein>
    <submittedName>
        <fullName evidence="2">C1</fullName>
    </submittedName>
</protein>
<dbReference type="InterPro" id="IPR018583">
    <property type="entry name" value="CLCuD_DNA-betaC1"/>
</dbReference>
<evidence type="ECO:0000259" key="1">
    <source>
        <dbReference type="Pfam" id="PF09593"/>
    </source>
</evidence>
<proteinExistence type="predicted"/>
<dbReference type="EMBL" id="KM201278">
    <property type="protein sequence ID" value="AIT38554.1"/>
    <property type="molecule type" value="Genomic_DNA"/>
</dbReference>
<organism evidence="2">
    <name type="scientific">Tomato leaf curl betasatellite</name>
    <dbReference type="NCBI Taxonomy" id="220812"/>
    <lineage>
        <taxon>Viruses</taxon>
        <taxon>Viruses incertae sedis</taxon>
        <taxon>Tolecusatellitidae</taxon>
        <taxon>Betasatellite</taxon>
        <taxon>Betasatellite solanisrilankaense</taxon>
    </lineage>
</organism>